<dbReference type="EMBL" id="GGEC01066253">
    <property type="protein sequence ID" value="MBX46737.1"/>
    <property type="molecule type" value="Transcribed_RNA"/>
</dbReference>
<proteinExistence type="predicted"/>
<organism evidence="1">
    <name type="scientific">Rhizophora mucronata</name>
    <name type="common">Asiatic mangrove</name>
    <dbReference type="NCBI Taxonomy" id="61149"/>
    <lineage>
        <taxon>Eukaryota</taxon>
        <taxon>Viridiplantae</taxon>
        <taxon>Streptophyta</taxon>
        <taxon>Embryophyta</taxon>
        <taxon>Tracheophyta</taxon>
        <taxon>Spermatophyta</taxon>
        <taxon>Magnoliopsida</taxon>
        <taxon>eudicotyledons</taxon>
        <taxon>Gunneridae</taxon>
        <taxon>Pentapetalae</taxon>
        <taxon>rosids</taxon>
        <taxon>fabids</taxon>
        <taxon>Malpighiales</taxon>
        <taxon>Rhizophoraceae</taxon>
        <taxon>Rhizophora</taxon>
    </lineage>
</organism>
<name>A0A2P2NW37_RHIMU</name>
<accession>A0A2P2NW37</accession>
<reference evidence="1" key="1">
    <citation type="submission" date="2018-02" db="EMBL/GenBank/DDBJ databases">
        <title>Rhizophora mucronata_Transcriptome.</title>
        <authorList>
            <person name="Meera S.P."/>
            <person name="Sreeshan A."/>
            <person name="Augustine A."/>
        </authorList>
    </citation>
    <scope>NUCLEOTIDE SEQUENCE</scope>
    <source>
        <tissue evidence="1">Leaf</tissue>
    </source>
</reference>
<dbReference type="AlphaFoldDB" id="A0A2P2NW37"/>
<protein>
    <submittedName>
        <fullName evidence="1">Uncharacterized protein</fullName>
    </submittedName>
</protein>
<evidence type="ECO:0000313" key="1">
    <source>
        <dbReference type="EMBL" id="MBX46737.1"/>
    </source>
</evidence>
<sequence length="33" mass="4044">MRHRPVRMRAQVFSIVENVKLDCPATRKNQIWY</sequence>